<dbReference type="Proteomes" id="UP001153331">
    <property type="component" value="Unassembled WGS sequence"/>
</dbReference>
<gene>
    <name evidence="1" type="ORF">OPT61_g8043</name>
</gene>
<keyword evidence="2" id="KW-1185">Reference proteome</keyword>
<organism evidence="1 2">
    <name type="scientific">Boeremia exigua</name>
    <dbReference type="NCBI Taxonomy" id="749465"/>
    <lineage>
        <taxon>Eukaryota</taxon>
        <taxon>Fungi</taxon>
        <taxon>Dikarya</taxon>
        <taxon>Ascomycota</taxon>
        <taxon>Pezizomycotina</taxon>
        <taxon>Dothideomycetes</taxon>
        <taxon>Pleosporomycetidae</taxon>
        <taxon>Pleosporales</taxon>
        <taxon>Pleosporineae</taxon>
        <taxon>Didymellaceae</taxon>
        <taxon>Boeremia</taxon>
    </lineage>
</organism>
<reference evidence="1" key="1">
    <citation type="submission" date="2022-11" db="EMBL/GenBank/DDBJ databases">
        <title>Genome Sequence of Boeremia exigua.</title>
        <authorList>
            <person name="Buettner E."/>
        </authorList>
    </citation>
    <scope>NUCLEOTIDE SEQUENCE</scope>
    <source>
        <strain evidence="1">CU02</strain>
    </source>
</reference>
<protein>
    <submittedName>
        <fullName evidence="1">Uncharacterized protein</fullName>
    </submittedName>
</protein>
<accession>A0ACC2I076</accession>
<dbReference type="EMBL" id="JAPHNI010000721">
    <property type="protein sequence ID" value="KAJ8108626.1"/>
    <property type="molecule type" value="Genomic_DNA"/>
</dbReference>
<name>A0ACC2I076_9PLEO</name>
<comment type="caution">
    <text evidence="1">The sequence shown here is derived from an EMBL/GenBank/DDBJ whole genome shotgun (WGS) entry which is preliminary data.</text>
</comment>
<proteinExistence type="predicted"/>
<evidence type="ECO:0000313" key="1">
    <source>
        <dbReference type="EMBL" id="KAJ8108626.1"/>
    </source>
</evidence>
<sequence length="274" mass="29806">MLAVSPDQRREQGLTAACGRPNPPGVIARGTKSIAQSKRALSRAGFCPVCFSLLAPAHRFSSSLPPSTKTTIAEMGKIVRLLRWSRAFLALVGIGLGVPSRNESSPLQAIHGVSTHWILICVIWLALALFYSKLLWHNAMNIANYRIWAMVTLGLVGLSTYYFSVVGFKAYDWYFWGPAAAELGEVVTNGFMLIQASIERGSLRNVVDFIWGRGGGGDGEDNNNNNNNNNNEVANEEDDQGIPLDVLPPPATANQPQPSASLGTRLLATFRAYF</sequence>
<evidence type="ECO:0000313" key="2">
    <source>
        <dbReference type="Proteomes" id="UP001153331"/>
    </source>
</evidence>